<evidence type="ECO:0000256" key="2">
    <source>
        <dbReference type="ARBA" id="ARBA00022475"/>
    </source>
</evidence>
<name>A0ABV1DWM4_9FIRM</name>
<feature type="transmembrane region" description="Helical" evidence="7">
    <location>
        <begin position="355"/>
        <end position="377"/>
    </location>
</feature>
<gene>
    <name evidence="10" type="ORF">WMO26_01270</name>
</gene>
<evidence type="ECO:0000259" key="8">
    <source>
        <dbReference type="Pfam" id="PF02687"/>
    </source>
</evidence>
<organism evidence="10 11">
    <name type="scientific">Solibaculum intestinale</name>
    <dbReference type="NCBI Taxonomy" id="3133165"/>
    <lineage>
        <taxon>Bacteria</taxon>
        <taxon>Bacillati</taxon>
        <taxon>Bacillota</taxon>
        <taxon>Clostridia</taxon>
        <taxon>Eubacteriales</taxon>
        <taxon>Oscillospiraceae</taxon>
        <taxon>Solibaculum</taxon>
    </lineage>
</organism>
<evidence type="ECO:0000256" key="6">
    <source>
        <dbReference type="ARBA" id="ARBA00038076"/>
    </source>
</evidence>
<evidence type="ECO:0000256" key="5">
    <source>
        <dbReference type="ARBA" id="ARBA00023136"/>
    </source>
</evidence>
<proteinExistence type="inferred from homology"/>
<feature type="transmembrane region" description="Helical" evidence="7">
    <location>
        <begin position="316"/>
        <end position="349"/>
    </location>
</feature>
<evidence type="ECO:0000256" key="3">
    <source>
        <dbReference type="ARBA" id="ARBA00022692"/>
    </source>
</evidence>
<feature type="domain" description="ABC3 transporter permease C-terminal" evidence="8">
    <location>
        <begin position="274"/>
        <end position="386"/>
    </location>
</feature>
<dbReference type="Pfam" id="PF12704">
    <property type="entry name" value="MacB_PCD"/>
    <property type="match status" value="1"/>
</dbReference>
<dbReference type="PANTHER" id="PTHR30572">
    <property type="entry name" value="MEMBRANE COMPONENT OF TRANSPORTER-RELATED"/>
    <property type="match status" value="1"/>
</dbReference>
<evidence type="ECO:0000256" key="7">
    <source>
        <dbReference type="SAM" id="Phobius"/>
    </source>
</evidence>
<protein>
    <submittedName>
        <fullName evidence="10">ABC transporter permease</fullName>
    </submittedName>
</protein>
<keyword evidence="3 7" id="KW-0812">Transmembrane</keyword>
<dbReference type="Proteomes" id="UP001489509">
    <property type="component" value="Unassembled WGS sequence"/>
</dbReference>
<dbReference type="PANTHER" id="PTHR30572:SF4">
    <property type="entry name" value="ABC TRANSPORTER PERMEASE YTRF"/>
    <property type="match status" value="1"/>
</dbReference>
<keyword evidence="5 7" id="KW-0472">Membrane</keyword>
<feature type="domain" description="MacB-like periplasmic core" evidence="9">
    <location>
        <begin position="16"/>
        <end position="236"/>
    </location>
</feature>
<sequence length="394" mass="42091">MLKIAVRNLTRKSMRTWLTIVSISIGIASVVVIGAIGDAGKAAVTSELDNMGITGLSVSTAAYGTSTSVHLQMDELNAIRELPSVENAMPLIMYYTDSTLKGEKSDSLVWGIDSGAKQIISLELLHGRLINKNDVEDTAKVCLVDQNYALSTYGRENIVGKTMQILMNGNEETYEIVGIVSAGSSIMQNVIGNYVPSIVYVPYTSLQEYAVINKFDQIAVKVNPGSNVEDAQSSIISALDQVSGTTGAFHAENLAKQRDQLMSMLDIITLVLSLIGGISLIVAGLGIMTIMLVSVTERTREIGIKKAIGAKNHKIMVEFLLEAVFITAIGSLLGALVGLGISMLGLMAVGMSAAIQWPTILNAIGVSMLIGVFFGVYPAYKASKLRPVEALRIE</sequence>
<keyword evidence="4 7" id="KW-1133">Transmembrane helix</keyword>
<evidence type="ECO:0000259" key="9">
    <source>
        <dbReference type="Pfam" id="PF12704"/>
    </source>
</evidence>
<evidence type="ECO:0000313" key="11">
    <source>
        <dbReference type="Proteomes" id="UP001489509"/>
    </source>
</evidence>
<keyword evidence="11" id="KW-1185">Reference proteome</keyword>
<keyword evidence="2" id="KW-1003">Cell membrane</keyword>
<evidence type="ECO:0000256" key="1">
    <source>
        <dbReference type="ARBA" id="ARBA00004651"/>
    </source>
</evidence>
<dbReference type="InterPro" id="IPR003838">
    <property type="entry name" value="ABC3_permease_C"/>
</dbReference>
<dbReference type="Pfam" id="PF02687">
    <property type="entry name" value="FtsX"/>
    <property type="match status" value="1"/>
</dbReference>
<dbReference type="RefSeq" id="WP_349217712.1">
    <property type="nucleotide sequence ID" value="NZ_JBBMFD010000001.1"/>
</dbReference>
<dbReference type="InterPro" id="IPR025857">
    <property type="entry name" value="MacB_PCD"/>
</dbReference>
<feature type="transmembrane region" description="Helical" evidence="7">
    <location>
        <begin position="267"/>
        <end position="295"/>
    </location>
</feature>
<comment type="caution">
    <text evidence="10">The sequence shown here is derived from an EMBL/GenBank/DDBJ whole genome shotgun (WGS) entry which is preliminary data.</text>
</comment>
<dbReference type="EMBL" id="JBBMFD010000001">
    <property type="protein sequence ID" value="MEQ2439452.1"/>
    <property type="molecule type" value="Genomic_DNA"/>
</dbReference>
<feature type="transmembrane region" description="Helical" evidence="7">
    <location>
        <begin position="16"/>
        <end position="37"/>
    </location>
</feature>
<comment type="subcellular location">
    <subcellularLocation>
        <location evidence="1">Cell membrane</location>
        <topology evidence="1">Multi-pass membrane protein</topology>
    </subcellularLocation>
</comment>
<evidence type="ECO:0000256" key="4">
    <source>
        <dbReference type="ARBA" id="ARBA00022989"/>
    </source>
</evidence>
<dbReference type="InterPro" id="IPR050250">
    <property type="entry name" value="Macrolide_Exporter_MacB"/>
</dbReference>
<comment type="similarity">
    <text evidence="6">Belongs to the ABC-4 integral membrane protein family.</text>
</comment>
<evidence type="ECO:0000313" key="10">
    <source>
        <dbReference type="EMBL" id="MEQ2439452.1"/>
    </source>
</evidence>
<reference evidence="10 11" key="1">
    <citation type="submission" date="2024-03" db="EMBL/GenBank/DDBJ databases">
        <title>Human intestinal bacterial collection.</title>
        <authorList>
            <person name="Pauvert C."/>
            <person name="Hitch T.C.A."/>
            <person name="Clavel T."/>
        </authorList>
    </citation>
    <scope>NUCLEOTIDE SEQUENCE [LARGE SCALE GENOMIC DNA]</scope>
    <source>
        <strain evidence="10 11">CLA-JM-H44</strain>
    </source>
</reference>
<accession>A0ABV1DWM4</accession>